<proteinExistence type="predicted"/>
<gene>
    <name evidence="2" type="ORF">SAMN05421812_106206</name>
</gene>
<evidence type="ECO:0000313" key="2">
    <source>
        <dbReference type="EMBL" id="SNT45170.1"/>
    </source>
</evidence>
<organism evidence="2 3">
    <name type="scientific">Asanoa hainanensis</name>
    <dbReference type="NCBI Taxonomy" id="560556"/>
    <lineage>
        <taxon>Bacteria</taxon>
        <taxon>Bacillati</taxon>
        <taxon>Actinomycetota</taxon>
        <taxon>Actinomycetes</taxon>
        <taxon>Micromonosporales</taxon>
        <taxon>Micromonosporaceae</taxon>
        <taxon>Asanoa</taxon>
    </lineage>
</organism>
<feature type="region of interest" description="Disordered" evidence="1">
    <location>
        <begin position="13"/>
        <end position="59"/>
    </location>
</feature>
<name>A0A239MRT8_9ACTN</name>
<reference evidence="2 3" key="1">
    <citation type="submission" date="2017-06" db="EMBL/GenBank/DDBJ databases">
        <authorList>
            <person name="Kim H.J."/>
            <person name="Triplett B.A."/>
        </authorList>
    </citation>
    <scope>NUCLEOTIDE SEQUENCE [LARGE SCALE GENOMIC DNA]</scope>
    <source>
        <strain evidence="2 3">CGMCC 4.5593</strain>
    </source>
</reference>
<accession>A0A239MRT8</accession>
<feature type="compositionally biased region" description="Polar residues" evidence="1">
    <location>
        <begin position="31"/>
        <end position="43"/>
    </location>
</feature>
<sequence>MSWSGNALHGAVWWDPHLDRAAGNPLGEVGQQRTHGITESDQLGASPGVEGSEDGRHRG</sequence>
<keyword evidence="3" id="KW-1185">Reference proteome</keyword>
<dbReference type="AlphaFoldDB" id="A0A239MRT8"/>
<dbReference type="Proteomes" id="UP000198362">
    <property type="component" value="Unassembled WGS sequence"/>
</dbReference>
<evidence type="ECO:0000313" key="3">
    <source>
        <dbReference type="Proteomes" id="UP000198362"/>
    </source>
</evidence>
<protein>
    <submittedName>
        <fullName evidence="2">Uncharacterized protein</fullName>
    </submittedName>
</protein>
<evidence type="ECO:0000256" key="1">
    <source>
        <dbReference type="SAM" id="MobiDB-lite"/>
    </source>
</evidence>
<dbReference type="EMBL" id="FZPH01000006">
    <property type="protein sequence ID" value="SNT45170.1"/>
    <property type="molecule type" value="Genomic_DNA"/>
</dbReference>